<gene>
    <name evidence="1" type="ORF">SPELUC_LOCUS1839</name>
</gene>
<organism evidence="1 2">
    <name type="scientific">Cetraspora pellucida</name>
    <dbReference type="NCBI Taxonomy" id="1433469"/>
    <lineage>
        <taxon>Eukaryota</taxon>
        <taxon>Fungi</taxon>
        <taxon>Fungi incertae sedis</taxon>
        <taxon>Mucoromycota</taxon>
        <taxon>Glomeromycotina</taxon>
        <taxon>Glomeromycetes</taxon>
        <taxon>Diversisporales</taxon>
        <taxon>Gigasporaceae</taxon>
        <taxon>Cetraspora</taxon>
    </lineage>
</organism>
<evidence type="ECO:0000313" key="1">
    <source>
        <dbReference type="EMBL" id="CAG8474309.1"/>
    </source>
</evidence>
<protein>
    <submittedName>
        <fullName evidence="1">15060_t:CDS:1</fullName>
    </submittedName>
</protein>
<name>A0ACA9KJP0_9GLOM</name>
<proteinExistence type="predicted"/>
<sequence>MKKLLAYFLVASLLISLVVAVPKKVKTFSNRIKVTEPTKNQKIGGTVNVKWDTTVIPKGLNTTDKISTRIRCNVNSRTRQFPAKAIIPVQFTVGKREVGISDDPDLVGVSCQAFVTDNDNLDIQG</sequence>
<keyword evidence="2" id="KW-1185">Reference proteome</keyword>
<evidence type="ECO:0000313" key="2">
    <source>
        <dbReference type="Proteomes" id="UP000789366"/>
    </source>
</evidence>
<accession>A0ACA9KJP0</accession>
<reference evidence="1" key="1">
    <citation type="submission" date="2021-06" db="EMBL/GenBank/DDBJ databases">
        <authorList>
            <person name="Kallberg Y."/>
            <person name="Tangrot J."/>
            <person name="Rosling A."/>
        </authorList>
    </citation>
    <scope>NUCLEOTIDE SEQUENCE</scope>
    <source>
        <strain evidence="1">28 12/20/2015</strain>
    </source>
</reference>
<feature type="non-terminal residue" evidence="1">
    <location>
        <position position="125"/>
    </location>
</feature>
<dbReference type="EMBL" id="CAJVPW010001065">
    <property type="protein sequence ID" value="CAG8474309.1"/>
    <property type="molecule type" value="Genomic_DNA"/>
</dbReference>
<dbReference type="Proteomes" id="UP000789366">
    <property type="component" value="Unassembled WGS sequence"/>
</dbReference>
<comment type="caution">
    <text evidence="1">The sequence shown here is derived from an EMBL/GenBank/DDBJ whole genome shotgun (WGS) entry which is preliminary data.</text>
</comment>